<accession>A0A516PY43</accession>
<protein>
    <submittedName>
        <fullName evidence="1">Uncharacterized protein</fullName>
    </submittedName>
</protein>
<dbReference type="OrthoDB" id="4543339at2"/>
<organism evidence="1 2">
    <name type="scientific">Microlunatus elymi</name>
    <dbReference type="NCBI Taxonomy" id="2596828"/>
    <lineage>
        <taxon>Bacteria</taxon>
        <taxon>Bacillati</taxon>
        <taxon>Actinomycetota</taxon>
        <taxon>Actinomycetes</taxon>
        <taxon>Propionibacteriales</taxon>
        <taxon>Propionibacteriaceae</taxon>
        <taxon>Microlunatus</taxon>
    </lineage>
</organism>
<dbReference type="AlphaFoldDB" id="A0A516PY43"/>
<dbReference type="EMBL" id="CP041692">
    <property type="protein sequence ID" value="QDP96086.1"/>
    <property type="molecule type" value="Genomic_DNA"/>
</dbReference>
<name>A0A516PY43_9ACTN</name>
<dbReference type="Proteomes" id="UP000319263">
    <property type="component" value="Chromosome"/>
</dbReference>
<sequence length="233" mass="24553">MTRFVNLPGAPVLLPRVAGSSDPAAELRAAAREAIAAILPDRGRVIVTAGGIRTRTWDVATPYDLGRLLGRSRVERDRTTSSIGDSLPLPLAVARALLGVDRDRLTLITVADDSAPPFAELLDDLGRDDLGDDDLVVTVADGSALGKAGGPDVVHPRADEFDRALTEAWLSGQPGRLTALDSGLAAEVLSNGTAVWRLAAGIAAQQRGSTPYRSRISFADAPFGVYYLIASWS</sequence>
<dbReference type="Gene3D" id="3.40.830.10">
    <property type="entry name" value="LigB-like"/>
    <property type="match status" value="1"/>
</dbReference>
<evidence type="ECO:0000313" key="1">
    <source>
        <dbReference type="EMBL" id="QDP96086.1"/>
    </source>
</evidence>
<proteinExistence type="predicted"/>
<evidence type="ECO:0000313" key="2">
    <source>
        <dbReference type="Proteomes" id="UP000319263"/>
    </source>
</evidence>
<dbReference type="RefSeq" id="WP_143986052.1">
    <property type="nucleotide sequence ID" value="NZ_CP041692.1"/>
</dbReference>
<dbReference type="KEGG" id="mik:FOE78_09410"/>
<keyword evidence="2" id="KW-1185">Reference proteome</keyword>
<reference evidence="1 2" key="1">
    <citation type="submission" date="2019-07" db="EMBL/GenBank/DDBJ databases">
        <title>Microlunatus dokdonensis sp. nov. isolated from the rhizospheric soil of the wild plant Elymus tsukushiensis.</title>
        <authorList>
            <person name="Ghim S.-Y."/>
            <person name="Hwang Y.-J."/>
            <person name="Son J.-S."/>
            <person name="Shin J.-H."/>
        </authorList>
    </citation>
    <scope>NUCLEOTIDE SEQUENCE [LARGE SCALE GENOMIC DNA]</scope>
    <source>
        <strain evidence="1 2">KUDC0627</strain>
    </source>
</reference>
<gene>
    <name evidence="1" type="ORF">FOE78_09410</name>
</gene>